<dbReference type="EMBL" id="KZ303511">
    <property type="protein sequence ID" value="PIA14958.1"/>
    <property type="molecule type" value="Genomic_DNA"/>
</dbReference>
<name>A0A2G5B7G7_COERN</name>
<organism evidence="2 3">
    <name type="scientific">Coemansia reversa (strain ATCC 12441 / NRRL 1564)</name>
    <dbReference type="NCBI Taxonomy" id="763665"/>
    <lineage>
        <taxon>Eukaryota</taxon>
        <taxon>Fungi</taxon>
        <taxon>Fungi incertae sedis</taxon>
        <taxon>Zoopagomycota</taxon>
        <taxon>Kickxellomycotina</taxon>
        <taxon>Kickxellomycetes</taxon>
        <taxon>Kickxellales</taxon>
        <taxon>Kickxellaceae</taxon>
        <taxon>Coemansia</taxon>
    </lineage>
</organism>
<keyword evidence="3" id="KW-1185">Reference proteome</keyword>
<feature type="region of interest" description="Disordered" evidence="1">
    <location>
        <begin position="105"/>
        <end position="144"/>
    </location>
</feature>
<accession>A0A2G5B7G7</accession>
<gene>
    <name evidence="2" type="ORF">COEREDRAFT_93595</name>
</gene>
<evidence type="ECO:0000256" key="1">
    <source>
        <dbReference type="SAM" id="MobiDB-lite"/>
    </source>
</evidence>
<evidence type="ECO:0000313" key="3">
    <source>
        <dbReference type="Proteomes" id="UP000242474"/>
    </source>
</evidence>
<feature type="region of interest" description="Disordered" evidence="1">
    <location>
        <begin position="18"/>
        <end position="39"/>
    </location>
</feature>
<protein>
    <submittedName>
        <fullName evidence="2">Uncharacterized protein</fullName>
    </submittedName>
</protein>
<sequence length="287" mass="30793">MESEAEVNEHAIDNMFEDLQTTEEGGTGRSTDGNNGIGGKYWWMQRRNVPRRRSISTPWRKNDESWNVNPWAVAAPETGMSVNLGALAYTSDAVVLNTETAQVITTSSGPCTPTSSQRTASPSTSSQLPLSVGDVSSAANNPQARLPGLGIAVTEAPDEATPELMHDDVSMDVDEAAAVLSPVNPPPPPSIADDVVETPAPSAVETATPPRRKVNVAEERAWFLKHIKADPARYNELAILERLDELQSNSAVGRPQLKVIVTAAIAAAKAMRRKQLVTRLEKSLPGP</sequence>
<proteinExistence type="predicted"/>
<evidence type="ECO:0000313" key="2">
    <source>
        <dbReference type="EMBL" id="PIA14958.1"/>
    </source>
</evidence>
<reference evidence="2 3" key="1">
    <citation type="journal article" date="2015" name="Genome Biol. Evol.">
        <title>Phylogenomic analyses indicate that early fungi evolved digesting cell walls of algal ancestors of land plants.</title>
        <authorList>
            <person name="Chang Y."/>
            <person name="Wang S."/>
            <person name="Sekimoto S."/>
            <person name="Aerts A.L."/>
            <person name="Choi C."/>
            <person name="Clum A."/>
            <person name="LaButti K.M."/>
            <person name="Lindquist E.A."/>
            <person name="Yee Ngan C."/>
            <person name="Ohm R.A."/>
            <person name="Salamov A.A."/>
            <person name="Grigoriev I.V."/>
            <person name="Spatafora J.W."/>
            <person name="Berbee M.L."/>
        </authorList>
    </citation>
    <scope>NUCLEOTIDE SEQUENCE [LARGE SCALE GENOMIC DNA]</scope>
    <source>
        <strain evidence="2 3">NRRL 1564</strain>
    </source>
</reference>
<dbReference type="Proteomes" id="UP000242474">
    <property type="component" value="Unassembled WGS sequence"/>
</dbReference>
<feature type="compositionally biased region" description="Low complexity" evidence="1">
    <location>
        <begin position="105"/>
        <end position="127"/>
    </location>
</feature>
<dbReference type="AlphaFoldDB" id="A0A2G5B7G7"/>
<dbReference type="OrthoDB" id="17307at2759"/>